<feature type="compositionally biased region" description="Polar residues" evidence="2">
    <location>
        <begin position="35"/>
        <end position="51"/>
    </location>
</feature>
<feature type="coiled-coil region" evidence="1">
    <location>
        <begin position="703"/>
        <end position="730"/>
    </location>
</feature>
<evidence type="ECO:0000313" key="4">
    <source>
        <dbReference type="Proteomes" id="UP000249829"/>
    </source>
</evidence>
<gene>
    <name evidence="3" type="ORF">BO99DRAFT_429506</name>
</gene>
<feature type="compositionally biased region" description="Low complexity" evidence="2">
    <location>
        <begin position="1107"/>
        <end position="1121"/>
    </location>
</feature>
<dbReference type="STRING" id="1450538.A0A2V5HGS9"/>
<accession>A0A2V5HGS9</accession>
<feature type="region of interest" description="Disordered" evidence="2">
    <location>
        <begin position="1069"/>
        <end position="1089"/>
    </location>
</feature>
<feature type="compositionally biased region" description="Polar residues" evidence="2">
    <location>
        <begin position="1018"/>
        <end position="1029"/>
    </location>
</feature>
<evidence type="ECO:0000256" key="2">
    <source>
        <dbReference type="SAM" id="MobiDB-lite"/>
    </source>
</evidence>
<dbReference type="PANTHER" id="PTHR42064">
    <property type="entry name" value="YALI0F28677P"/>
    <property type="match status" value="1"/>
</dbReference>
<feature type="region of interest" description="Disordered" evidence="2">
    <location>
        <begin position="250"/>
        <end position="279"/>
    </location>
</feature>
<protein>
    <submittedName>
        <fullName evidence="3">Uncharacterized protein</fullName>
    </submittedName>
</protein>
<organism evidence="3 4">
    <name type="scientific">Aspergillus violaceofuscus (strain CBS 115571)</name>
    <dbReference type="NCBI Taxonomy" id="1450538"/>
    <lineage>
        <taxon>Eukaryota</taxon>
        <taxon>Fungi</taxon>
        <taxon>Dikarya</taxon>
        <taxon>Ascomycota</taxon>
        <taxon>Pezizomycotina</taxon>
        <taxon>Eurotiomycetes</taxon>
        <taxon>Eurotiomycetidae</taxon>
        <taxon>Eurotiales</taxon>
        <taxon>Aspergillaceae</taxon>
        <taxon>Aspergillus</taxon>
    </lineage>
</organism>
<keyword evidence="4" id="KW-1185">Reference proteome</keyword>
<feature type="region of interest" description="Disordered" evidence="2">
    <location>
        <begin position="1017"/>
        <end position="1045"/>
    </location>
</feature>
<feature type="region of interest" description="Disordered" evidence="2">
    <location>
        <begin position="530"/>
        <end position="552"/>
    </location>
</feature>
<dbReference type="PANTHER" id="PTHR42064:SF1">
    <property type="entry name" value="YALI0F28677P"/>
    <property type="match status" value="1"/>
</dbReference>
<sequence length="1555" mass="173523">MSDAQVDGRPSTLAYVTCLIPSSIQVTSPCEVAPRSSTPAVTATSPPLRASSDSMTHCIEGESGNLSCSSSQRLVSADYTLDGPQDTQRSTQAVEQSKITFEDLASQYRQNQHKQASRKRLEGRLHATKIAVGVSARLIRVGAAAQRALVDRLRHDDKGNFITIYQTLVDLQESCDATFQRHFQRQDPLDGWPHTRESVVDRPPDFFLQLSPQSRTDLLDILHLVRTDPQFVFDKLRVLTPTQRAALVSSTGAPWESGSDLSSSAASRSRSHGMKRSSAASLPYKDRTLAFERKDALSILLFNVFATPLDSDAAEARLRLDVWSSVCAKLLIQDGNRHGALIPYILTAWATGSEWKAKPKFELYLMDMLQAGAFLLEHVEPPPGLDLDVEPPDPLRTDVAEEFFASAVDALFKLLDDPDGGFPQAVMQLSCAILQKLEHRDDRNRFLELLFVQWFFAKFLYGALTFPEAHGLLLDFHVRNDAREKLLGQVGLRAYSQVYAILRSMHHYSMVRLTVRRRVESMLSRFQPEFLGKDSDPAQSTRKYSSGQQSPAGSIMLSGADVLTLLNTLYPRSSTSMSGSPISSSGVSVSPSVASIFSERPTTAVAEPGFFKPVEPFSRHATQGQSLLASAINFLSNAEESINHNADRIRFELSEMCGPDGRAILEPPAAEEWAVFSISKHGKLAWGLFADDCQTSLLDSTFAEDAQSAALESEDNLEALQTAIVKLIQESPADDGVDVDLRHFKSLSMADSTSLKQRFNRAMQHCHHESDFIGAHYWWNAGRQLLHSVASSPIRLADDTWILEPMYTSCARSLQTSRAVVERCETEFAALHRQTRRLQKLVKDMMTTVAGLRDKMWYMTDVKNSMRYEDAKNVALALKTMIYSARPHKQTPYEGRSRGNARSFGSSFLQKPELQVMNIMKAPSSQGGPNKLSDEQVDLIRKWLSHNNIDNFCKGEERIHRFCYEVQASINRLVGESMAETPVLWASELYHKERAMYEGSSHRNFLGLSSMRPFNVPNEESTNLSQGHGNQFRPADSSSRYSSDASSLNHKASYQSLLSDKWRCPRDPSLADTSSIGGSPGRAASTATGDSYSTFWSTPHQSAQYAPSSSSIFSRPPSMFSDNSAQPPRRDDRKSHGKAAFIDDLKQTLTSLLLSDLGSPVWSCGSETDAWFANALNQQRIQVQMKKRARIQRFYTECDERLVRDVLHRVPFNRTRSHSLGSSERPLLGDPETSASDFPCKNNTEFGKDAQQFSYSDIFHRLIEVFSRHGNPFVKLKALRDLRALVVASLNTTHEELGSFTPSQDLKCQRGRSFGIQGKRSARHSFSESQAKRVHEKAALHTPTSAVAESVLFDCRPSDYSAPSEHQIVDALRSLLFELKPKTLFRDLQFISAFVPSETLNQTDCGTAFLQFGLAALSLKDEVCNSMVEIADNIVSQELSRRHPAGCEPHPRAGHAIEDAAGMWIITAKEGNPVAQRELAILYLTHPELLPRVTLPLTLLRDTFKAEMMYRRDKDSKSDPQSMCLALHWMQLSATGGDELARNRLREREEFESIA</sequence>
<feature type="compositionally biased region" description="Low complexity" evidence="2">
    <location>
        <begin position="1035"/>
        <end position="1045"/>
    </location>
</feature>
<name>A0A2V5HGS9_ASPV1</name>
<evidence type="ECO:0000256" key="1">
    <source>
        <dbReference type="SAM" id="Coils"/>
    </source>
</evidence>
<proteinExistence type="predicted"/>
<dbReference type="EMBL" id="KZ825108">
    <property type="protein sequence ID" value="PYI22971.1"/>
    <property type="molecule type" value="Genomic_DNA"/>
</dbReference>
<dbReference type="OMA" id="KMWTITA"/>
<feature type="region of interest" description="Disordered" evidence="2">
    <location>
        <begin position="1106"/>
        <end position="1136"/>
    </location>
</feature>
<feature type="region of interest" description="Disordered" evidence="2">
    <location>
        <begin position="30"/>
        <end position="51"/>
    </location>
</feature>
<keyword evidence="1" id="KW-0175">Coiled coil</keyword>
<dbReference type="Proteomes" id="UP000249829">
    <property type="component" value="Unassembled WGS sequence"/>
</dbReference>
<evidence type="ECO:0000313" key="3">
    <source>
        <dbReference type="EMBL" id="PYI22971.1"/>
    </source>
</evidence>
<feature type="compositionally biased region" description="Polar residues" evidence="2">
    <location>
        <begin position="537"/>
        <end position="552"/>
    </location>
</feature>
<reference evidence="3 4" key="1">
    <citation type="submission" date="2018-02" db="EMBL/GenBank/DDBJ databases">
        <title>The genomes of Aspergillus section Nigri reveals drivers in fungal speciation.</title>
        <authorList>
            <consortium name="DOE Joint Genome Institute"/>
            <person name="Vesth T.C."/>
            <person name="Nybo J."/>
            <person name="Theobald S."/>
            <person name="Brandl J."/>
            <person name="Frisvad J.C."/>
            <person name="Nielsen K.F."/>
            <person name="Lyhne E.K."/>
            <person name="Kogle M.E."/>
            <person name="Kuo A."/>
            <person name="Riley R."/>
            <person name="Clum A."/>
            <person name="Nolan M."/>
            <person name="Lipzen A."/>
            <person name="Salamov A."/>
            <person name="Henrissat B."/>
            <person name="Wiebenga A."/>
            <person name="De vries R.P."/>
            <person name="Grigoriev I.V."/>
            <person name="Mortensen U.H."/>
            <person name="Andersen M.R."/>
            <person name="Baker S.E."/>
        </authorList>
    </citation>
    <scope>NUCLEOTIDE SEQUENCE [LARGE SCALE GENOMIC DNA]</scope>
    <source>
        <strain evidence="3 4">CBS 115571</strain>
    </source>
</reference>